<dbReference type="GO" id="GO:0032259">
    <property type="term" value="P:methylation"/>
    <property type="evidence" value="ECO:0007669"/>
    <property type="project" value="UniProtKB-KW"/>
</dbReference>
<gene>
    <name evidence="5" type="ORF">ACFSYH_00180</name>
</gene>
<evidence type="ECO:0000313" key="6">
    <source>
        <dbReference type="Proteomes" id="UP001597391"/>
    </source>
</evidence>
<dbReference type="CDD" id="cd02440">
    <property type="entry name" value="AdoMet_MTases"/>
    <property type="match status" value="1"/>
</dbReference>
<reference evidence="6" key="1">
    <citation type="journal article" date="2019" name="Int. J. Syst. Evol. Microbiol.">
        <title>The Global Catalogue of Microorganisms (GCM) 10K type strain sequencing project: providing services to taxonomists for standard genome sequencing and annotation.</title>
        <authorList>
            <consortium name="The Broad Institute Genomics Platform"/>
            <consortium name="The Broad Institute Genome Sequencing Center for Infectious Disease"/>
            <person name="Wu L."/>
            <person name="Ma J."/>
        </authorList>
    </citation>
    <scope>NUCLEOTIDE SEQUENCE [LARGE SCALE GENOMIC DNA]</scope>
    <source>
        <strain evidence="6">KCTC 33576</strain>
    </source>
</reference>
<keyword evidence="2 5" id="KW-0489">Methyltransferase</keyword>
<dbReference type="InterPro" id="IPR013216">
    <property type="entry name" value="Methyltransf_11"/>
</dbReference>
<sequence length="243" mass="26810">MSFQPERALSFGSAAKLYDEARPTYPAQFVQWALTDLPDNPKVLDLAAGTGKLTRVLHEYVTDVVAVEPDPGMREQFAAASPNIPILEGKDTSIPLPDSSVDAAFVAQAWHWFDAAAASAEILRVLRPGGVLVIAWNVKDDSIGWVRDYCDLFEIGARASLPRRTPEVAWGVAQQRDFPWSQQRTVEQLVDLALSTSWSLSLPQSARRVVAEKIREQLRALPGAESELELPYITQASRFVAPV</sequence>
<dbReference type="InterPro" id="IPR051052">
    <property type="entry name" value="Diverse_substrate_MTase"/>
</dbReference>
<dbReference type="EC" id="2.1.1.-" evidence="5"/>
<dbReference type="PANTHER" id="PTHR44942">
    <property type="entry name" value="METHYLTRANSF_11 DOMAIN-CONTAINING PROTEIN"/>
    <property type="match status" value="1"/>
</dbReference>
<dbReference type="RefSeq" id="WP_377464392.1">
    <property type="nucleotide sequence ID" value="NZ_JBHUOP010000001.1"/>
</dbReference>
<evidence type="ECO:0000259" key="4">
    <source>
        <dbReference type="Pfam" id="PF08241"/>
    </source>
</evidence>
<evidence type="ECO:0000256" key="1">
    <source>
        <dbReference type="ARBA" id="ARBA00008361"/>
    </source>
</evidence>
<dbReference type="SUPFAM" id="SSF53335">
    <property type="entry name" value="S-adenosyl-L-methionine-dependent methyltransferases"/>
    <property type="match status" value="1"/>
</dbReference>
<dbReference type="GO" id="GO:0008168">
    <property type="term" value="F:methyltransferase activity"/>
    <property type="evidence" value="ECO:0007669"/>
    <property type="project" value="UniProtKB-KW"/>
</dbReference>
<proteinExistence type="inferred from homology"/>
<dbReference type="PANTHER" id="PTHR44942:SF4">
    <property type="entry name" value="METHYLTRANSFERASE TYPE 11 DOMAIN-CONTAINING PROTEIN"/>
    <property type="match status" value="1"/>
</dbReference>
<dbReference type="Proteomes" id="UP001597391">
    <property type="component" value="Unassembled WGS sequence"/>
</dbReference>
<keyword evidence="3 5" id="KW-0808">Transferase</keyword>
<evidence type="ECO:0000313" key="5">
    <source>
        <dbReference type="EMBL" id="MFD2838994.1"/>
    </source>
</evidence>
<dbReference type="Pfam" id="PF08241">
    <property type="entry name" value="Methyltransf_11"/>
    <property type="match status" value="1"/>
</dbReference>
<dbReference type="InterPro" id="IPR029063">
    <property type="entry name" value="SAM-dependent_MTases_sf"/>
</dbReference>
<dbReference type="Gene3D" id="3.40.50.150">
    <property type="entry name" value="Vaccinia Virus protein VP39"/>
    <property type="match status" value="1"/>
</dbReference>
<comment type="caution">
    <text evidence="5">The sequence shown here is derived from an EMBL/GenBank/DDBJ whole genome shotgun (WGS) entry which is preliminary data.</text>
</comment>
<organism evidence="5 6">
    <name type="scientific">Populibacterium corticicola</name>
    <dbReference type="NCBI Taxonomy" id="1812826"/>
    <lineage>
        <taxon>Bacteria</taxon>
        <taxon>Bacillati</taxon>
        <taxon>Actinomycetota</taxon>
        <taxon>Actinomycetes</taxon>
        <taxon>Micrococcales</taxon>
        <taxon>Jonesiaceae</taxon>
        <taxon>Populibacterium</taxon>
    </lineage>
</organism>
<keyword evidence="6" id="KW-1185">Reference proteome</keyword>
<name>A0ABW5XCC0_9MICO</name>
<evidence type="ECO:0000256" key="3">
    <source>
        <dbReference type="ARBA" id="ARBA00022679"/>
    </source>
</evidence>
<dbReference type="EMBL" id="JBHUOP010000001">
    <property type="protein sequence ID" value="MFD2838994.1"/>
    <property type="molecule type" value="Genomic_DNA"/>
</dbReference>
<comment type="similarity">
    <text evidence="1">Belongs to the methyltransferase superfamily.</text>
</comment>
<protein>
    <submittedName>
        <fullName evidence="5">Class I SAM-dependent methyltransferase</fullName>
        <ecNumber evidence="5">2.1.1.-</ecNumber>
    </submittedName>
</protein>
<feature type="domain" description="Methyltransferase type 11" evidence="4">
    <location>
        <begin position="44"/>
        <end position="134"/>
    </location>
</feature>
<accession>A0ABW5XCC0</accession>
<evidence type="ECO:0000256" key="2">
    <source>
        <dbReference type="ARBA" id="ARBA00022603"/>
    </source>
</evidence>